<dbReference type="AlphaFoldDB" id="A0A1I4C506"/>
<gene>
    <name evidence="1" type="ORF">SAMN04488036_10262</name>
</gene>
<reference evidence="2" key="1">
    <citation type="submission" date="2016-10" db="EMBL/GenBank/DDBJ databases">
        <authorList>
            <person name="Varghese N."/>
            <person name="Submissions S."/>
        </authorList>
    </citation>
    <scope>NUCLEOTIDE SEQUENCE [LARGE SCALE GENOMIC DNA]</scope>
    <source>
        <strain evidence="2">DSM 28453</strain>
    </source>
</reference>
<dbReference type="STRING" id="1280847.SAMN04488036_10262"/>
<proteinExistence type="predicted"/>
<protein>
    <submittedName>
        <fullName evidence="1">Uncharacterized protein</fullName>
    </submittedName>
</protein>
<evidence type="ECO:0000313" key="1">
    <source>
        <dbReference type="EMBL" id="SFK76198.1"/>
    </source>
</evidence>
<dbReference type="RefSeq" id="WP_093321542.1">
    <property type="nucleotide sequence ID" value="NZ_FOSZ01000002.1"/>
</dbReference>
<organism evidence="1 2">
    <name type="scientific">Shimia haliotis</name>
    <dbReference type="NCBI Taxonomy" id="1280847"/>
    <lineage>
        <taxon>Bacteria</taxon>
        <taxon>Pseudomonadati</taxon>
        <taxon>Pseudomonadota</taxon>
        <taxon>Alphaproteobacteria</taxon>
        <taxon>Rhodobacterales</taxon>
        <taxon>Roseobacteraceae</taxon>
    </lineage>
</organism>
<dbReference type="EMBL" id="FOSZ01000002">
    <property type="protein sequence ID" value="SFK76198.1"/>
    <property type="molecule type" value="Genomic_DNA"/>
</dbReference>
<sequence>MTVFIQKGDAPLSVRQATKRGMAHVAAELAQAGARTGDEELLRVIPHADLTPRLAAVVQALGHVSYQAYALGWEADNLVNGEHNLFNHQLAAYREAQSRLARYRLADGRPEITEELQAIDDLGQPVFDETNGEPVMEAVVVQAAIDPLPAEVERPIYDELTGEQTETEMVPNPVIVRDETERADARAVVDEAPTEVIEFASAEAGLSS</sequence>
<name>A0A1I4C506_9RHOB</name>
<dbReference type="OrthoDB" id="7865934at2"/>
<keyword evidence="2" id="KW-1185">Reference proteome</keyword>
<accession>A0A1I4C506</accession>
<evidence type="ECO:0000313" key="2">
    <source>
        <dbReference type="Proteomes" id="UP000198851"/>
    </source>
</evidence>
<dbReference type="Proteomes" id="UP000198851">
    <property type="component" value="Unassembled WGS sequence"/>
</dbReference>